<protein>
    <recommendedName>
        <fullName evidence="9">Ribokinase</fullName>
        <shortName evidence="9">RK</shortName>
        <ecNumber evidence="9">2.7.1.15</ecNumber>
    </recommendedName>
</protein>
<dbReference type="InterPro" id="IPR029056">
    <property type="entry name" value="Ribokinase-like"/>
</dbReference>
<feature type="binding site" evidence="9">
    <location>
        <begin position="43"/>
        <end position="47"/>
    </location>
    <ligand>
        <name>substrate</name>
    </ligand>
</feature>
<comment type="subcellular location">
    <subcellularLocation>
        <location evidence="9">Cytoplasm</location>
    </subcellularLocation>
</comment>
<keyword evidence="5 9" id="KW-0067">ATP-binding</keyword>
<feature type="domain" description="Carbohydrate kinase PfkB" evidence="10">
    <location>
        <begin position="20"/>
        <end position="299"/>
    </location>
</feature>
<evidence type="ECO:0000313" key="11">
    <source>
        <dbReference type="EMBL" id="GLS87026.1"/>
    </source>
</evidence>
<keyword evidence="7 9" id="KW-0630">Potassium</keyword>
<dbReference type="GO" id="GO:0005524">
    <property type="term" value="F:ATP binding"/>
    <property type="evidence" value="ECO:0007669"/>
    <property type="project" value="UniProtKB-UniRule"/>
</dbReference>
<dbReference type="SUPFAM" id="SSF53613">
    <property type="entry name" value="Ribokinase-like"/>
    <property type="match status" value="1"/>
</dbReference>
<comment type="function">
    <text evidence="9">Catalyzes the phosphorylation of ribose at O-5 in a reaction requiring ATP and magnesium. The resulting D-ribose-5-phosphate can then be used either for sythesis of nucleotides, histidine, and tryptophan, or as a component of the pentose phosphate pathway.</text>
</comment>
<dbReference type="GO" id="GO:0046872">
    <property type="term" value="F:metal ion binding"/>
    <property type="evidence" value="ECO:0007669"/>
    <property type="project" value="UniProtKB-KW"/>
</dbReference>
<dbReference type="HAMAP" id="MF_01987">
    <property type="entry name" value="Ribokinase"/>
    <property type="match status" value="1"/>
</dbReference>
<sequence>MNKPIKPIVNLGIFVADTAYRAARQPKMGETILGNSFVLGPGGKGSNQSVASAMAGGKTHFITRLGDDAFADIARATWAKAGVIPEVKIDAESYTGAAYIFIEEATGNNAIIVSPGAAGRVSVQDVEEKSDLIGSAAIFITQLEQPIPAAKRGLEIARAAGVTTILNPAPAATLGDDILALCDYVTPNETETEALTGLPVTTLAEAEAAADALLARGVGAVVMTLGDKGALYRDRNRSVHIPVMSAGKVVETTGAGDAFNGGFAVALSEGRDVVEAVRFGCATAGISVTRAGTAPSMPSRAEIDALLAKNL</sequence>
<evidence type="ECO:0000256" key="6">
    <source>
        <dbReference type="ARBA" id="ARBA00022842"/>
    </source>
</evidence>
<feature type="binding site" evidence="9">
    <location>
        <position position="253"/>
    </location>
    <ligand>
        <name>K(+)</name>
        <dbReference type="ChEBI" id="CHEBI:29103"/>
    </ligand>
</feature>
<proteinExistence type="inferred from homology"/>
<dbReference type="PANTHER" id="PTHR10584">
    <property type="entry name" value="SUGAR KINASE"/>
    <property type="match status" value="1"/>
</dbReference>
<dbReference type="RefSeq" id="WP_284325208.1">
    <property type="nucleotide sequence ID" value="NZ_BSPP01000007.1"/>
</dbReference>
<evidence type="ECO:0000256" key="8">
    <source>
        <dbReference type="ARBA" id="ARBA00023277"/>
    </source>
</evidence>
<keyword evidence="3 9" id="KW-0547">Nucleotide-binding</keyword>
<keyword evidence="12" id="KW-1185">Reference proteome</keyword>
<dbReference type="GO" id="GO:0004747">
    <property type="term" value="F:ribokinase activity"/>
    <property type="evidence" value="ECO:0007669"/>
    <property type="project" value="UniProtKB-UniRule"/>
</dbReference>
<dbReference type="AlphaFoldDB" id="A0AA37U7S8"/>
<feature type="active site" description="Proton acceptor" evidence="9">
    <location>
        <position position="257"/>
    </location>
</feature>
<dbReference type="GO" id="GO:0019303">
    <property type="term" value="P:D-ribose catabolic process"/>
    <property type="evidence" value="ECO:0007669"/>
    <property type="project" value="UniProtKB-UniRule"/>
</dbReference>
<feature type="binding site" evidence="9">
    <location>
        <position position="188"/>
    </location>
    <ligand>
        <name>ATP</name>
        <dbReference type="ChEBI" id="CHEBI:30616"/>
    </ligand>
</feature>
<evidence type="ECO:0000256" key="2">
    <source>
        <dbReference type="ARBA" id="ARBA00022723"/>
    </source>
</evidence>
<evidence type="ECO:0000256" key="3">
    <source>
        <dbReference type="ARBA" id="ARBA00022741"/>
    </source>
</evidence>
<comment type="caution">
    <text evidence="9">Lacks conserved residue(s) required for the propagation of feature annotation.</text>
</comment>
<feature type="binding site" evidence="9">
    <location>
        <begin position="224"/>
        <end position="229"/>
    </location>
    <ligand>
        <name>ATP</name>
        <dbReference type="ChEBI" id="CHEBI:30616"/>
    </ligand>
</feature>
<comment type="similarity">
    <text evidence="9">Belongs to the carbohydrate kinase PfkB family. Ribokinase subfamily.</text>
</comment>
<dbReference type="Gene3D" id="3.40.1190.20">
    <property type="match status" value="1"/>
</dbReference>
<feature type="binding site" evidence="9">
    <location>
        <position position="296"/>
    </location>
    <ligand>
        <name>K(+)</name>
        <dbReference type="ChEBI" id="CHEBI:29103"/>
    </ligand>
</feature>
<feature type="binding site" evidence="9">
    <location>
        <begin position="256"/>
        <end position="257"/>
    </location>
    <ligand>
        <name>ATP</name>
        <dbReference type="ChEBI" id="CHEBI:30616"/>
    </ligand>
</feature>
<comment type="catalytic activity">
    <reaction evidence="9">
        <text>D-ribose + ATP = D-ribose 5-phosphate + ADP + H(+)</text>
        <dbReference type="Rhea" id="RHEA:13697"/>
        <dbReference type="ChEBI" id="CHEBI:15378"/>
        <dbReference type="ChEBI" id="CHEBI:30616"/>
        <dbReference type="ChEBI" id="CHEBI:47013"/>
        <dbReference type="ChEBI" id="CHEBI:78346"/>
        <dbReference type="ChEBI" id="CHEBI:456216"/>
        <dbReference type="EC" id="2.7.1.15"/>
    </reaction>
</comment>
<evidence type="ECO:0000256" key="5">
    <source>
        <dbReference type="ARBA" id="ARBA00022840"/>
    </source>
</evidence>
<keyword evidence="2 9" id="KW-0479">Metal-binding</keyword>
<evidence type="ECO:0000256" key="7">
    <source>
        <dbReference type="ARBA" id="ARBA00022958"/>
    </source>
</evidence>
<comment type="subunit">
    <text evidence="9">Homodimer.</text>
</comment>
<keyword evidence="6 9" id="KW-0460">Magnesium</keyword>
<name>A0AA37U7S8_9RHOB</name>
<dbReference type="EC" id="2.7.1.15" evidence="9"/>
<evidence type="ECO:0000256" key="4">
    <source>
        <dbReference type="ARBA" id="ARBA00022777"/>
    </source>
</evidence>
<keyword evidence="1 9" id="KW-0808">Transferase</keyword>
<evidence type="ECO:0000259" key="10">
    <source>
        <dbReference type="Pfam" id="PF00294"/>
    </source>
</evidence>
<feature type="binding site" evidence="9">
    <location>
        <position position="144"/>
    </location>
    <ligand>
        <name>substrate</name>
    </ligand>
</feature>
<comment type="caution">
    <text evidence="11">The sequence shown here is derived from an EMBL/GenBank/DDBJ whole genome shotgun (WGS) entry which is preliminary data.</text>
</comment>
<feature type="binding site" evidence="9">
    <location>
        <position position="287"/>
    </location>
    <ligand>
        <name>K(+)</name>
        <dbReference type="ChEBI" id="CHEBI:29103"/>
    </ligand>
</feature>
<dbReference type="InterPro" id="IPR011877">
    <property type="entry name" value="Ribokinase"/>
</dbReference>
<feature type="binding site" evidence="9">
    <location>
        <begin position="15"/>
        <end position="17"/>
    </location>
    <ligand>
        <name>substrate</name>
    </ligand>
</feature>
<feature type="binding site" evidence="9">
    <location>
        <position position="292"/>
    </location>
    <ligand>
        <name>K(+)</name>
        <dbReference type="ChEBI" id="CHEBI:29103"/>
    </ligand>
</feature>
<dbReference type="Pfam" id="PF00294">
    <property type="entry name" value="PfkB"/>
    <property type="match status" value="1"/>
</dbReference>
<keyword evidence="9" id="KW-0963">Cytoplasm</keyword>
<dbReference type="GO" id="GO:0005829">
    <property type="term" value="C:cytosol"/>
    <property type="evidence" value="ECO:0007669"/>
    <property type="project" value="TreeGrafter"/>
</dbReference>
<dbReference type="InterPro" id="IPR011611">
    <property type="entry name" value="PfkB_dom"/>
</dbReference>
<evidence type="ECO:0000256" key="1">
    <source>
        <dbReference type="ARBA" id="ARBA00022679"/>
    </source>
</evidence>
<dbReference type="CDD" id="cd01174">
    <property type="entry name" value="ribokinase"/>
    <property type="match status" value="1"/>
</dbReference>
<feature type="binding site" evidence="9">
    <location>
        <position position="257"/>
    </location>
    <ligand>
        <name>substrate</name>
    </ligand>
</feature>
<accession>A0AA37U7S8</accession>
<keyword evidence="8 9" id="KW-0119">Carbohydrate metabolism</keyword>
<feature type="binding site" evidence="9">
    <location>
        <position position="290"/>
    </location>
    <ligand>
        <name>K(+)</name>
        <dbReference type="ChEBI" id="CHEBI:29103"/>
    </ligand>
</feature>
<reference evidence="11 12" key="1">
    <citation type="journal article" date="2014" name="Int. J. Syst. Evol. Microbiol.">
        <title>Complete genome sequence of Corynebacterium casei LMG S-19264T (=DSM 44701T), isolated from a smear-ripened cheese.</title>
        <authorList>
            <consortium name="US DOE Joint Genome Institute (JGI-PGF)"/>
            <person name="Walter F."/>
            <person name="Albersmeier A."/>
            <person name="Kalinowski J."/>
            <person name="Ruckert C."/>
        </authorList>
    </citation>
    <scope>NUCLEOTIDE SEQUENCE [LARGE SCALE GENOMIC DNA]</scope>
    <source>
        <strain evidence="11 12">NBRC 111766</strain>
    </source>
</reference>
<comment type="activity regulation">
    <text evidence="9">Activated by a monovalent cation that binds near, but not in, the active site. The most likely occupant of the site in vivo is potassium. Ion binding induces a conformational change that may alter substrate affinity.</text>
</comment>
<evidence type="ECO:0000256" key="9">
    <source>
        <dbReference type="HAMAP-Rule" id="MF_01987"/>
    </source>
</evidence>
<evidence type="ECO:0000313" key="12">
    <source>
        <dbReference type="Proteomes" id="UP001157355"/>
    </source>
</evidence>
<keyword evidence="4 9" id="KW-0418">Kinase</keyword>
<dbReference type="EMBL" id="BSPP01000007">
    <property type="protein sequence ID" value="GLS87026.1"/>
    <property type="molecule type" value="Genomic_DNA"/>
</dbReference>
<dbReference type="InterPro" id="IPR002139">
    <property type="entry name" value="Ribo/fructo_kinase"/>
</dbReference>
<comment type="cofactor">
    <cofactor evidence="9">
        <name>Mg(2+)</name>
        <dbReference type="ChEBI" id="CHEBI:18420"/>
    </cofactor>
    <text evidence="9">Requires a divalent cation, most likely magnesium in vivo, as an electrophilic catalyst to aid phosphoryl group transfer. It is the chelate of the metal and the nucleotide that is the actual substrate.</text>
</comment>
<gene>
    <name evidence="11" type="primary">rbsK_2</name>
    <name evidence="9" type="synonym">rbsK</name>
    <name evidence="11" type="ORF">GCM10010873_20000</name>
</gene>
<comment type="pathway">
    <text evidence="9">Carbohydrate metabolism; D-ribose degradation; D-ribose 5-phosphate from beta-D-ribopyranose: step 2/2.</text>
</comment>
<dbReference type="Proteomes" id="UP001157355">
    <property type="component" value="Unassembled WGS sequence"/>
</dbReference>
<dbReference type="PRINTS" id="PR00990">
    <property type="entry name" value="RIBOKINASE"/>
</dbReference>
<dbReference type="PANTHER" id="PTHR10584:SF166">
    <property type="entry name" value="RIBOKINASE"/>
    <property type="match status" value="1"/>
</dbReference>
<organism evidence="11 12">
    <name type="scientific">Cypionkella aquatica</name>
    <dbReference type="NCBI Taxonomy" id="1756042"/>
    <lineage>
        <taxon>Bacteria</taxon>
        <taxon>Pseudomonadati</taxon>
        <taxon>Pseudomonadota</taxon>
        <taxon>Alphaproteobacteria</taxon>
        <taxon>Rhodobacterales</taxon>
        <taxon>Paracoccaceae</taxon>
        <taxon>Cypionkella</taxon>
    </lineage>
</organism>